<sequence>MVNSCETDNWHEEQPMATQLTWYGHGTWLIDTGSHKILLDPFLDENPSSPIKAVHAAADVILLSHGHFDHVGLRSDGDFDVVEIAKRTGAQVVTILEMAQWINRQGVENAVGMNIGGTFQSLAGPVRMTQAVHSSSLPNGEYGGDPVGFILEVPEGLIYLACDTDLFSDMQLIGEKGILLAIVPIGDHYTMGVNDSIRAIQWISPKHVAPAHYDTWPPIAQDANAWAEKVKCETSSQPHVIKPGETITLN</sequence>
<feature type="domain" description="Metallo-beta-lactamase" evidence="3">
    <location>
        <begin position="24"/>
        <end position="212"/>
    </location>
</feature>
<dbReference type="HOGENOM" id="CLU_070010_4_1_0"/>
<evidence type="ECO:0000313" key="4">
    <source>
        <dbReference type="EMBL" id="EAQ76941.1"/>
    </source>
</evidence>
<dbReference type="AlphaFoldDB" id="A4A2Q3"/>
<reference evidence="4 5" key="1">
    <citation type="submission" date="2006-02" db="EMBL/GenBank/DDBJ databases">
        <authorList>
            <person name="Amann R."/>
            <person name="Ferriera S."/>
            <person name="Johnson J."/>
            <person name="Kravitz S."/>
            <person name="Halpern A."/>
            <person name="Remington K."/>
            <person name="Beeson K."/>
            <person name="Tran B."/>
            <person name="Rogers Y.-H."/>
            <person name="Friedman R."/>
            <person name="Venter J.C."/>
        </authorList>
    </citation>
    <scope>NUCLEOTIDE SEQUENCE [LARGE SCALE GENOMIC DNA]</scope>
    <source>
        <strain evidence="4 5">DSM 3645</strain>
    </source>
</reference>
<dbReference type="SUPFAM" id="SSF56281">
    <property type="entry name" value="Metallo-hydrolase/oxidoreductase"/>
    <property type="match status" value="1"/>
</dbReference>
<dbReference type="eggNOG" id="COG2220">
    <property type="taxonomic scope" value="Bacteria"/>
</dbReference>
<dbReference type="InterPro" id="IPR050114">
    <property type="entry name" value="UPF0173_UPF0282_UlaG_hydrolase"/>
</dbReference>
<dbReference type="HAMAP" id="MF_00457">
    <property type="entry name" value="UPF0173"/>
    <property type="match status" value="1"/>
</dbReference>
<comment type="caution">
    <text evidence="4">The sequence shown here is derived from an EMBL/GenBank/DDBJ whole genome shotgun (WGS) entry which is preliminary data.</text>
</comment>
<dbReference type="STRING" id="314230.DSM3645_20212"/>
<dbReference type="Proteomes" id="UP000004358">
    <property type="component" value="Unassembled WGS sequence"/>
</dbReference>
<dbReference type="PANTHER" id="PTHR43546:SF3">
    <property type="entry name" value="UPF0173 METAL-DEPENDENT HYDROLASE MJ1163"/>
    <property type="match status" value="1"/>
</dbReference>
<dbReference type="InterPro" id="IPR022877">
    <property type="entry name" value="UPF0173"/>
</dbReference>
<dbReference type="SMART" id="SM00849">
    <property type="entry name" value="Lactamase_B"/>
    <property type="match status" value="1"/>
</dbReference>
<keyword evidence="1 2" id="KW-0378">Hydrolase</keyword>
<name>A4A2Q3_9BACT</name>
<dbReference type="PANTHER" id="PTHR43546">
    <property type="entry name" value="UPF0173 METAL-DEPENDENT HYDROLASE MJ1163-RELATED"/>
    <property type="match status" value="1"/>
</dbReference>
<evidence type="ECO:0000256" key="1">
    <source>
        <dbReference type="ARBA" id="ARBA00022801"/>
    </source>
</evidence>
<dbReference type="InterPro" id="IPR001279">
    <property type="entry name" value="Metallo-B-lactamas"/>
</dbReference>
<dbReference type="InterPro" id="IPR036866">
    <property type="entry name" value="RibonucZ/Hydroxyglut_hydro"/>
</dbReference>
<dbReference type="GO" id="GO:0016787">
    <property type="term" value="F:hydrolase activity"/>
    <property type="evidence" value="ECO:0007669"/>
    <property type="project" value="UniProtKB-UniRule"/>
</dbReference>
<protein>
    <recommendedName>
        <fullName evidence="2">UPF0173 metal-dependent hydrolase DSM3645_20212</fullName>
    </recommendedName>
</protein>
<dbReference type="Pfam" id="PF12706">
    <property type="entry name" value="Lactamase_B_2"/>
    <property type="match status" value="1"/>
</dbReference>
<gene>
    <name evidence="4" type="ORF">DSM3645_20212</name>
</gene>
<evidence type="ECO:0000256" key="2">
    <source>
        <dbReference type="HAMAP-Rule" id="MF_00457"/>
    </source>
</evidence>
<evidence type="ECO:0000259" key="3">
    <source>
        <dbReference type="SMART" id="SM00849"/>
    </source>
</evidence>
<dbReference type="Gene3D" id="3.60.15.10">
    <property type="entry name" value="Ribonuclease Z/Hydroxyacylglutathione hydrolase-like"/>
    <property type="match status" value="1"/>
</dbReference>
<dbReference type="EMBL" id="AANZ01000049">
    <property type="protein sequence ID" value="EAQ76941.1"/>
    <property type="molecule type" value="Genomic_DNA"/>
</dbReference>
<comment type="similarity">
    <text evidence="2">Belongs to the UPF0173 family.</text>
</comment>
<evidence type="ECO:0000313" key="5">
    <source>
        <dbReference type="Proteomes" id="UP000004358"/>
    </source>
</evidence>
<organism evidence="4 5">
    <name type="scientific">Blastopirellula marina DSM 3645</name>
    <dbReference type="NCBI Taxonomy" id="314230"/>
    <lineage>
        <taxon>Bacteria</taxon>
        <taxon>Pseudomonadati</taxon>
        <taxon>Planctomycetota</taxon>
        <taxon>Planctomycetia</taxon>
        <taxon>Pirellulales</taxon>
        <taxon>Pirellulaceae</taxon>
        <taxon>Blastopirellula</taxon>
    </lineage>
</organism>
<dbReference type="NCBIfam" id="NF001911">
    <property type="entry name" value="PRK00685.1"/>
    <property type="match status" value="1"/>
</dbReference>
<accession>A4A2Q3</accession>
<proteinExistence type="inferred from homology"/>